<dbReference type="Proteomes" id="UP001148662">
    <property type="component" value="Unassembled WGS sequence"/>
</dbReference>
<evidence type="ECO:0000313" key="2">
    <source>
        <dbReference type="Proteomes" id="UP001148662"/>
    </source>
</evidence>
<protein>
    <submittedName>
        <fullName evidence="1">Uncharacterized protein</fullName>
    </submittedName>
</protein>
<name>A0ACC1TAD1_9APHY</name>
<sequence>MNSRLSVTLCIILHAVLVLIYAAIVVIDVNGLYNKPLQIPQGTFRTVIAIASQAFTIIYCAALVLLTQRITLNESSKRRQTLTSIHDKTSAWLGLGTSLLTLGRQAKLATDVLGIFMITTYLLLIFVVHTTLPSIFGVSTQNVTINAVHTTILARQNATSELNGATTPQLFSSGSTNVSLSNLYSILQVYDSLDLPTVGVLDNTLYDIIPSTKNAADIGVEVNATTFSVDCASLPDADQIYFVDPEDADPFYIFGFADNQYAVYLSVMGLNQFQVLPVIVASNDSDSNGMPPNMLVVATTYPMVDSAGGNATSASLNPSWVENTQFNTNNNITLSSISLMGCNFGSHNSTVLVDPQSRTVDQPSAAPSPARWHEWTDPGTGGDPLLMDNLQAFVNNIPSFVSAPNLYPIALENGTFSGSSSVDTPSILEQFLQIDISTSRNTSLDTSGPVTVGELNWSLARAYSAVLWYYNSVSATSLNVAFSNGGDERLQGQASIPTSVLQDRVTINKLSLFAGLGASGVLFVLVSFMIIRSGGRSKNAIHYDITGVLPILWLLGSEPELASIEEPDTDALRVAGMYEVTGRGRLRRPADSGSGEKQQYMETQAAAVCITRL</sequence>
<reference evidence="1" key="1">
    <citation type="submission" date="2022-07" db="EMBL/GenBank/DDBJ databases">
        <title>Genome Sequence of Phlebia brevispora.</title>
        <authorList>
            <person name="Buettner E."/>
        </authorList>
    </citation>
    <scope>NUCLEOTIDE SEQUENCE</scope>
    <source>
        <strain evidence="1">MPL23</strain>
    </source>
</reference>
<evidence type="ECO:0000313" key="1">
    <source>
        <dbReference type="EMBL" id="KAJ3556889.1"/>
    </source>
</evidence>
<proteinExistence type="predicted"/>
<organism evidence="1 2">
    <name type="scientific">Phlebia brevispora</name>
    <dbReference type="NCBI Taxonomy" id="194682"/>
    <lineage>
        <taxon>Eukaryota</taxon>
        <taxon>Fungi</taxon>
        <taxon>Dikarya</taxon>
        <taxon>Basidiomycota</taxon>
        <taxon>Agaricomycotina</taxon>
        <taxon>Agaricomycetes</taxon>
        <taxon>Polyporales</taxon>
        <taxon>Meruliaceae</taxon>
        <taxon>Phlebia</taxon>
    </lineage>
</organism>
<gene>
    <name evidence="1" type="ORF">NM688_g1774</name>
</gene>
<comment type="caution">
    <text evidence="1">The sequence shown here is derived from an EMBL/GenBank/DDBJ whole genome shotgun (WGS) entry which is preliminary data.</text>
</comment>
<keyword evidence="2" id="KW-1185">Reference proteome</keyword>
<dbReference type="EMBL" id="JANHOG010000202">
    <property type="protein sequence ID" value="KAJ3556889.1"/>
    <property type="molecule type" value="Genomic_DNA"/>
</dbReference>
<accession>A0ACC1TAD1</accession>